<keyword evidence="2" id="KW-1185">Reference proteome</keyword>
<dbReference type="EMBL" id="CP135076">
    <property type="protein sequence ID" value="WNO54960.1"/>
    <property type="molecule type" value="Genomic_DNA"/>
</dbReference>
<dbReference type="InterPro" id="IPR046736">
    <property type="entry name" value="DUF6628"/>
</dbReference>
<gene>
    <name evidence="1" type="ORF">RPR59_06865</name>
</gene>
<sequence length="145" mass="15717">MTMNSPQPLAMLASTLPHRQPDSRSARLALFAIRQMGANGLDDAHAQHAMFLTFGQHYRRPLTALRTLVFELSQASSRPINIAPRCCCRMTADEAALLAILARATDNAPAAEMLLADLTGCRTTPGLFMSVQFVADAFADAGRPF</sequence>
<evidence type="ECO:0000313" key="1">
    <source>
        <dbReference type="EMBL" id="WNO54960.1"/>
    </source>
</evidence>
<dbReference type="Proteomes" id="UP001302249">
    <property type="component" value="Chromosome"/>
</dbReference>
<proteinExistence type="predicted"/>
<accession>A0ABZ0BCJ7</accession>
<evidence type="ECO:0000313" key="2">
    <source>
        <dbReference type="Proteomes" id="UP001302249"/>
    </source>
</evidence>
<name>A0ABZ0BCJ7_9SPHN</name>
<dbReference type="RefSeq" id="WP_313918019.1">
    <property type="nucleotide sequence ID" value="NZ_CP135076.1"/>
</dbReference>
<dbReference type="Pfam" id="PF20333">
    <property type="entry name" value="DUF6628"/>
    <property type="match status" value="1"/>
</dbReference>
<organism evidence="1 2">
    <name type="scientific">Stakelama saccharophila</name>
    <dbReference type="NCBI Taxonomy" id="3075605"/>
    <lineage>
        <taxon>Bacteria</taxon>
        <taxon>Pseudomonadati</taxon>
        <taxon>Pseudomonadota</taxon>
        <taxon>Alphaproteobacteria</taxon>
        <taxon>Sphingomonadales</taxon>
        <taxon>Sphingomonadaceae</taxon>
        <taxon>Stakelama</taxon>
    </lineage>
</organism>
<protein>
    <submittedName>
        <fullName evidence="1">DUF6628 family protein</fullName>
    </submittedName>
</protein>
<reference evidence="1 2" key="1">
    <citation type="submission" date="2023-09" db="EMBL/GenBank/DDBJ databases">
        <authorList>
            <person name="Rey-Velasco X."/>
        </authorList>
    </citation>
    <scope>NUCLEOTIDE SEQUENCE [LARGE SCALE GENOMIC DNA]</scope>
    <source>
        <strain evidence="1 2">W311</strain>
    </source>
</reference>